<evidence type="ECO:0000313" key="7">
    <source>
        <dbReference type="Proteomes" id="UP000739538"/>
    </source>
</evidence>
<evidence type="ECO:0000259" key="5">
    <source>
        <dbReference type="Pfam" id="PF01103"/>
    </source>
</evidence>
<evidence type="ECO:0000256" key="2">
    <source>
        <dbReference type="ARBA" id="ARBA00023136"/>
    </source>
</evidence>
<reference evidence="6" key="1">
    <citation type="submission" date="2020-04" db="EMBL/GenBank/DDBJ databases">
        <authorList>
            <person name="Zhang T."/>
        </authorList>
    </citation>
    <scope>NUCLEOTIDE SEQUENCE</scope>
    <source>
        <strain evidence="6">HKST-UBA02</strain>
    </source>
</reference>
<dbReference type="InterPro" id="IPR000184">
    <property type="entry name" value="Bac_surfAg_D15"/>
</dbReference>
<dbReference type="EMBL" id="JAGQHS010000018">
    <property type="protein sequence ID" value="MCA9755230.1"/>
    <property type="molecule type" value="Genomic_DNA"/>
</dbReference>
<dbReference type="Proteomes" id="UP000739538">
    <property type="component" value="Unassembled WGS sequence"/>
</dbReference>
<dbReference type="GO" id="GO:0019867">
    <property type="term" value="C:outer membrane"/>
    <property type="evidence" value="ECO:0007669"/>
    <property type="project" value="InterPro"/>
</dbReference>
<dbReference type="AlphaFoldDB" id="A0A956N9L7"/>
<organism evidence="6 7">
    <name type="scientific">Eiseniibacteriota bacterium</name>
    <dbReference type="NCBI Taxonomy" id="2212470"/>
    <lineage>
        <taxon>Bacteria</taxon>
        <taxon>Candidatus Eiseniibacteriota</taxon>
    </lineage>
</organism>
<comment type="subcellular location">
    <subcellularLocation>
        <location evidence="1">Membrane</location>
    </subcellularLocation>
</comment>
<proteinExistence type="predicted"/>
<sequence>MRKRSLIALVAGAYLVLSGTGNASEAANASQSDGQAETAASTQSDPAATPQTEGATATQPEDAAASTGPSEDAQQEVHHVRWFPPRLYAGGVFYLPKVTYSDSRGLGLGGDAIFPFRWPGSQAELPASELRLKGRITMKGQTQADVQAVVYPNDDFGLKVRVAHETLSERFYGFGPNAPEDAEEEYRPSHLDAYVEVFRDVWKDIRLGARFELERVDLLETEPGGALAVGDIRGSEDGENAIGTGLVLDWDRRDSRYFPRRGFYLQSFALFFDEDIGSNYDFNNYHLDARGYLSPTPTHVLALQFFTFVAKGEPPFWHFAELGGRAHSRGFRRGRYRDRMLVAAQAEYRVRFLWRIGAAGFFGVADVASTAEKMQLEYMKANFGGGPRLFLGDPGREITVRFDVGFGGNVPRYYFSLGEAF</sequence>
<keyword evidence="2" id="KW-0472">Membrane</keyword>
<keyword evidence="4" id="KW-0732">Signal</keyword>
<evidence type="ECO:0000256" key="3">
    <source>
        <dbReference type="SAM" id="MobiDB-lite"/>
    </source>
</evidence>
<feature type="domain" description="Bacterial surface antigen (D15)" evidence="5">
    <location>
        <begin position="181"/>
        <end position="377"/>
    </location>
</feature>
<reference evidence="6" key="2">
    <citation type="journal article" date="2021" name="Microbiome">
        <title>Successional dynamics and alternative stable states in a saline activated sludge microbial community over 9 years.</title>
        <authorList>
            <person name="Wang Y."/>
            <person name="Ye J."/>
            <person name="Ju F."/>
            <person name="Liu L."/>
            <person name="Boyd J.A."/>
            <person name="Deng Y."/>
            <person name="Parks D.H."/>
            <person name="Jiang X."/>
            <person name="Yin X."/>
            <person name="Woodcroft B.J."/>
            <person name="Tyson G.W."/>
            <person name="Hugenholtz P."/>
            <person name="Polz M.F."/>
            <person name="Zhang T."/>
        </authorList>
    </citation>
    <scope>NUCLEOTIDE SEQUENCE</scope>
    <source>
        <strain evidence="6">HKST-UBA02</strain>
    </source>
</reference>
<accession>A0A956N9L7</accession>
<evidence type="ECO:0000313" key="6">
    <source>
        <dbReference type="EMBL" id="MCA9755230.1"/>
    </source>
</evidence>
<gene>
    <name evidence="6" type="ORF">KDA27_05465</name>
</gene>
<dbReference type="Gene3D" id="2.40.160.50">
    <property type="entry name" value="membrane protein fhac: a member of the omp85/tpsb transporter family"/>
    <property type="match status" value="1"/>
</dbReference>
<protein>
    <submittedName>
        <fullName evidence="6">BamA/TamA family outer membrane protein</fullName>
    </submittedName>
</protein>
<dbReference type="Pfam" id="PF01103">
    <property type="entry name" value="Omp85"/>
    <property type="match status" value="1"/>
</dbReference>
<feature type="region of interest" description="Disordered" evidence="3">
    <location>
        <begin position="24"/>
        <end position="76"/>
    </location>
</feature>
<feature type="chain" id="PRO_5037406876" evidence="4">
    <location>
        <begin position="24"/>
        <end position="421"/>
    </location>
</feature>
<evidence type="ECO:0000256" key="4">
    <source>
        <dbReference type="SAM" id="SignalP"/>
    </source>
</evidence>
<evidence type="ECO:0000256" key="1">
    <source>
        <dbReference type="ARBA" id="ARBA00004370"/>
    </source>
</evidence>
<comment type="caution">
    <text evidence="6">The sequence shown here is derived from an EMBL/GenBank/DDBJ whole genome shotgun (WGS) entry which is preliminary data.</text>
</comment>
<feature type="compositionally biased region" description="Polar residues" evidence="3">
    <location>
        <begin position="24"/>
        <end position="59"/>
    </location>
</feature>
<name>A0A956N9L7_UNCEI</name>
<feature type="signal peptide" evidence="4">
    <location>
        <begin position="1"/>
        <end position="23"/>
    </location>
</feature>